<keyword evidence="3 7" id="KW-0347">Helicase</keyword>
<dbReference type="SMART" id="SM00487">
    <property type="entry name" value="DEXDc"/>
    <property type="match status" value="1"/>
</dbReference>
<dbReference type="OrthoDB" id="422663at2759"/>
<dbReference type="Gene3D" id="3.40.50.300">
    <property type="entry name" value="P-loop containing nucleotide triphosphate hydrolases"/>
    <property type="match status" value="2"/>
</dbReference>
<keyword evidence="4 7" id="KW-0067">ATP-binding</keyword>
<evidence type="ECO:0000256" key="7">
    <source>
        <dbReference type="RuleBase" id="RU365068"/>
    </source>
</evidence>
<dbReference type="PROSITE" id="PS51192">
    <property type="entry name" value="HELICASE_ATP_BIND_1"/>
    <property type="match status" value="1"/>
</dbReference>
<dbReference type="InterPro" id="IPR027417">
    <property type="entry name" value="P-loop_NTPase"/>
</dbReference>
<keyword evidence="2 7" id="KW-0378">Hydrolase</keyword>
<feature type="compositionally biased region" description="Polar residues" evidence="8">
    <location>
        <begin position="574"/>
        <end position="602"/>
    </location>
</feature>
<dbReference type="GO" id="GO:0003723">
    <property type="term" value="F:RNA binding"/>
    <property type="evidence" value="ECO:0007669"/>
    <property type="project" value="UniProtKB-UniRule"/>
</dbReference>
<dbReference type="InterPro" id="IPR000629">
    <property type="entry name" value="RNA-helicase_DEAD-box_CS"/>
</dbReference>
<dbReference type="Pfam" id="PF00270">
    <property type="entry name" value="DEAD"/>
    <property type="match status" value="1"/>
</dbReference>
<dbReference type="GO" id="GO:0010468">
    <property type="term" value="P:regulation of gene expression"/>
    <property type="evidence" value="ECO:0007669"/>
    <property type="project" value="UniProtKB-ARBA"/>
</dbReference>
<dbReference type="InterPro" id="IPR011545">
    <property type="entry name" value="DEAD/DEAH_box_helicase_dom"/>
</dbReference>
<dbReference type="InterPro" id="IPR014014">
    <property type="entry name" value="RNA_helicase_DEAD_Q_motif"/>
</dbReference>
<dbReference type="PANTHER" id="PTHR24031">
    <property type="entry name" value="RNA HELICASE"/>
    <property type="match status" value="1"/>
</dbReference>
<evidence type="ECO:0000256" key="6">
    <source>
        <dbReference type="PROSITE-ProRule" id="PRU00552"/>
    </source>
</evidence>
<dbReference type="CDD" id="cd18787">
    <property type="entry name" value="SF2_C_DEAD"/>
    <property type="match status" value="1"/>
</dbReference>
<feature type="compositionally biased region" description="Basic and acidic residues" evidence="8">
    <location>
        <begin position="85"/>
        <end position="95"/>
    </location>
</feature>
<organism evidence="12 13">
    <name type="scientific">Nesidiocoris tenuis</name>
    <dbReference type="NCBI Taxonomy" id="355587"/>
    <lineage>
        <taxon>Eukaryota</taxon>
        <taxon>Metazoa</taxon>
        <taxon>Ecdysozoa</taxon>
        <taxon>Arthropoda</taxon>
        <taxon>Hexapoda</taxon>
        <taxon>Insecta</taxon>
        <taxon>Pterygota</taxon>
        <taxon>Neoptera</taxon>
        <taxon>Paraneoptera</taxon>
        <taxon>Hemiptera</taxon>
        <taxon>Heteroptera</taxon>
        <taxon>Panheteroptera</taxon>
        <taxon>Cimicomorpha</taxon>
        <taxon>Miridae</taxon>
        <taxon>Dicyphina</taxon>
        <taxon>Nesidiocoris</taxon>
    </lineage>
</organism>
<feature type="region of interest" description="Disordered" evidence="8">
    <location>
        <begin position="79"/>
        <end position="108"/>
    </location>
</feature>
<dbReference type="EC" id="3.6.4.13" evidence="7"/>
<dbReference type="PROSITE" id="PS51194">
    <property type="entry name" value="HELICASE_CTER"/>
    <property type="match status" value="1"/>
</dbReference>
<evidence type="ECO:0000259" key="9">
    <source>
        <dbReference type="PROSITE" id="PS51192"/>
    </source>
</evidence>
<protein>
    <recommendedName>
        <fullName evidence="7">ATP-dependent RNA helicase</fullName>
        <ecNumber evidence="7">3.6.4.13</ecNumber>
    </recommendedName>
</protein>
<feature type="short sequence motif" description="Q motif" evidence="6">
    <location>
        <begin position="341"/>
        <end position="370"/>
    </location>
</feature>
<evidence type="ECO:0000256" key="8">
    <source>
        <dbReference type="SAM" id="MobiDB-lite"/>
    </source>
</evidence>
<dbReference type="PROSITE" id="PS00039">
    <property type="entry name" value="DEAD_ATP_HELICASE"/>
    <property type="match status" value="1"/>
</dbReference>
<feature type="region of interest" description="Disordered" evidence="8">
    <location>
        <begin position="905"/>
        <end position="926"/>
    </location>
</feature>
<evidence type="ECO:0000259" key="11">
    <source>
        <dbReference type="PROSITE" id="PS51195"/>
    </source>
</evidence>
<dbReference type="InterPro" id="IPR001650">
    <property type="entry name" value="Helicase_C-like"/>
</dbReference>
<feature type="compositionally biased region" description="Polar residues" evidence="8">
    <location>
        <begin position="255"/>
        <end position="264"/>
    </location>
</feature>
<dbReference type="GO" id="GO:0016787">
    <property type="term" value="F:hydrolase activity"/>
    <property type="evidence" value="ECO:0007669"/>
    <property type="project" value="UniProtKB-KW"/>
</dbReference>
<dbReference type="SUPFAM" id="SSF52540">
    <property type="entry name" value="P-loop containing nucleoside triphosphate hydrolases"/>
    <property type="match status" value="1"/>
</dbReference>
<evidence type="ECO:0000256" key="3">
    <source>
        <dbReference type="ARBA" id="ARBA00022806"/>
    </source>
</evidence>
<sequence length="950" mass="106525">MDIFTFEHLHRCLLLSIEPCFSEELSMNLQVKITEESSTKKLHTKLAVTAKKVLPSAKPRKLAFIRTKSTKKTDTNVFSLSKHIQGKDEKNEPKNDWPLASKSDKNSVNDDPGFTVSFVKPKLHRTGENAQVHEKKSKKFVKGRKGKIPQILDRRKAFDFETQKTPFNRPSDKWFTGNPDREIRIDFPAKFKVKSSEKLKKWPDDAVQLDASDSKSSAAIEAKNAIIDGEMPQKASKIFPKTEPGGEKPRKPVKWSNTDYSKVSGSHYVPNASHDARKTSSKWLQHDTGPSRLGKFTGKSRSEAFYPGRSESSMDVTLPPPKTENLDPEFEPIEEELFSKKTFQEADVHPHLVGNLEQLFGIKHMTVVQQKTIPVLMSGKDALVRSQTGSGKTLAYAIPIMHNLQSHQPKLTRKDGIKALIVLPTRELATQTYECFVKLMRAFTWIVPGLIIGGEKRKSEKVRLRKGITVLIGTPGRLLDHAEHTSNLKLDNVSWLVIDEADRLLDMGYEEAVSKLIAKIDNQKQATDRWDTQMPRADSWENDWTDFGSKASDRRARAKNGPKSTDPGDGFGAFSTTESKSEAVSSNEVNNQQTSSQKPSRQTVLLSATLTRGVERLAALALKNAVHVDAASEGSINDVFVIPQSLEQKYVVVPAKLRLVALASYIINVTQNKSKILIFMATQDMIDFYTTLLTCVLDTSKFYKLHGSMTQGDRSEVFNSFRKADKGGVLLSTDVAARGLNFPEVDWIVQFTAPTTPAEYVHRVGRTARVGKTGHALIFLLPSELHFISMLQSHRLQLQEVKIDSFLKSLLTIHLESKDGQWGGDLDGAAAVLQQNFEHAVLDDEALHLQGCNAYKSWIRFYATYPRELRIAFDFKALHLGHMAKSFALRDPPKTIGGIGKPTYVRRSQKKPGKRKAEGLGHVSEASRTKRLITSEFDSGIKQSKRPKFW</sequence>
<dbReference type="Pfam" id="PF13959">
    <property type="entry name" value="CTE_SPB4"/>
    <property type="match status" value="1"/>
</dbReference>
<dbReference type="CDD" id="cd17949">
    <property type="entry name" value="DEADc_DDX31"/>
    <property type="match status" value="1"/>
</dbReference>
<keyword evidence="13" id="KW-1185">Reference proteome</keyword>
<evidence type="ECO:0000256" key="2">
    <source>
        <dbReference type="ARBA" id="ARBA00022801"/>
    </source>
</evidence>
<dbReference type="Pfam" id="PF00271">
    <property type="entry name" value="Helicase_C"/>
    <property type="match status" value="1"/>
</dbReference>
<dbReference type="SMART" id="SM01178">
    <property type="entry name" value="DUF4217"/>
    <property type="match status" value="1"/>
</dbReference>
<keyword evidence="1 7" id="KW-0547">Nucleotide-binding</keyword>
<dbReference type="GO" id="GO:0003724">
    <property type="term" value="F:RNA helicase activity"/>
    <property type="evidence" value="ECO:0007669"/>
    <property type="project" value="UniProtKB-EC"/>
</dbReference>
<feature type="domain" description="DEAD-box RNA helicase Q" evidence="11">
    <location>
        <begin position="341"/>
        <end position="370"/>
    </location>
</feature>
<evidence type="ECO:0000313" key="12">
    <source>
        <dbReference type="EMBL" id="CAB0018229.1"/>
    </source>
</evidence>
<evidence type="ECO:0000256" key="4">
    <source>
        <dbReference type="ARBA" id="ARBA00022840"/>
    </source>
</evidence>
<feature type="region of interest" description="Disordered" evidence="8">
    <location>
        <begin position="524"/>
        <end position="602"/>
    </location>
</feature>
<feature type="domain" description="Helicase C-terminal" evidence="10">
    <location>
        <begin position="661"/>
        <end position="814"/>
    </location>
</feature>
<dbReference type="GO" id="GO:0005524">
    <property type="term" value="F:ATP binding"/>
    <property type="evidence" value="ECO:0007669"/>
    <property type="project" value="UniProtKB-UniRule"/>
</dbReference>
<proteinExistence type="inferred from homology"/>
<dbReference type="InterPro" id="IPR025313">
    <property type="entry name" value="SPB4-like_CTE"/>
</dbReference>
<reference evidence="12 13" key="1">
    <citation type="submission" date="2020-02" db="EMBL/GenBank/DDBJ databases">
        <authorList>
            <person name="Ferguson B K."/>
        </authorList>
    </citation>
    <scope>NUCLEOTIDE SEQUENCE [LARGE SCALE GENOMIC DNA]</scope>
</reference>
<evidence type="ECO:0000313" key="13">
    <source>
        <dbReference type="Proteomes" id="UP000479000"/>
    </source>
</evidence>
<dbReference type="EMBL" id="CADCXU010032293">
    <property type="protein sequence ID" value="CAB0018229.1"/>
    <property type="molecule type" value="Genomic_DNA"/>
</dbReference>
<dbReference type="InterPro" id="IPR014001">
    <property type="entry name" value="Helicase_ATP-bd"/>
</dbReference>
<comment type="domain">
    <text evidence="7">The Q motif is unique to and characteristic of the DEAD box family of RNA helicases and controls ATP binding and hydrolysis.</text>
</comment>
<keyword evidence="5 7" id="KW-0694">RNA-binding</keyword>
<dbReference type="AlphaFoldDB" id="A0A6H5HMV8"/>
<dbReference type="Proteomes" id="UP000479000">
    <property type="component" value="Unassembled WGS sequence"/>
</dbReference>
<comment type="similarity">
    <text evidence="7">Belongs to the DEAD box helicase family.</text>
</comment>
<feature type="domain" description="Helicase ATP-binding" evidence="9">
    <location>
        <begin position="373"/>
        <end position="628"/>
    </location>
</feature>
<name>A0A6H5HMV8_9HEMI</name>
<feature type="region of interest" description="Disordered" evidence="8">
    <location>
        <begin position="236"/>
        <end position="321"/>
    </location>
</feature>
<comment type="catalytic activity">
    <reaction evidence="7">
        <text>ATP + H2O = ADP + phosphate + H(+)</text>
        <dbReference type="Rhea" id="RHEA:13065"/>
        <dbReference type="ChEBI" id="CHEBI:15377"/>
        <dbReference type="ChEBI" id="CHEBI:15378"/>
        <dbReference type="ChEBI" id="CHEBI:30616"/>
        <dbReference type="ChEBI" id="CHEBI:43474"/>
        <dbReference type="ChEBI" id="CHEBI:456216"/>
        <dbReference type="EC" id="3.6.4.13"/>
    </reaction>
</comment>
<dbReference type="SMART" id="SM00490">
    <property type="entry name" value="HELICc"/>
    <property type="match status" value="1"/>
</dbReference>
<evidence type="ECO:0000256" key="1">
    <source>
        <dbReference type="ARBA" id="ARBA00022741"/>
    </source>
</evidence>
<accession>A0A6H5HMV8</accession>
<gene>
    <name evidence="12" type="ORF">NTEN_LOCUS22138</name>
</gene>
<dbReference type="PROSITE" id="PS51195">
    <property type="entry name" value="Q_MOTIF"/>
    <property type="match status" value="1"/>
</dbReference>
<evidence type="ECO:0000256" key="5">
    <source>
        <dbReference type="ARBA" id="ARBA00022884"/>
    </source>
</evidence>
<evidence type="ECO:0000259" key="10">
    <source>
        <dbReference type="PROSITE" id="PS51194"/>
    </source>
</evidence>
<comment type="function">
    <text evidence="7">RNA helicase.</text>
</comment>